<gene>
    <name evidence="3" type="ORF">C9J12_07555</name>
</gene>
<dbReference type="Pfam" id="PF00534">
    <property type="entry name" value="Glycos_transf_1"/>
    <property type="match status" value="1"/>
</dbReference>
<keyword evidence="4" id="KW-1185">Reference proteome</keyword>
<feature type="domain" description="Glycosyltransferase subfamily 4-like N-terminal" evidence="2">
    <location>
        <begin position="14"/>
        <end position="171"/>
    </location>
</feature>
<accession>A0A2T3JLQ0</accession>
<protein>
    <submittedName>
        <fullName evidence="3">Glycosyltransferase</fullName>
    </submittedName>
</protein>
<dbReference type="InterPro" id="IPR028098">
    <property type="entry name" value="Glyco_trans_4-like_N"/>
</dbReference>
<dbReference type="EMBL" id="PYMJ01000005">
    <property type="protein sequence ID" value="PSU49963.1"/>
    <property type="molecule type" value="Genomic_DNA"/>
</dbReference>
<dbReference type="OrthoDB" id="9775208at2"/>
<dbReference type="InterPro" id="IPR001296">
    <property type="entry name" value="Glyco_trans_1"/>
</dbReference>
<sequence length="357" mass="39981">MEHITLQVVQHLQPGGIEKLVLNLARFASPCHNVFIVALEGNKETAIKQWPELRSFESQLFFLNKPIGMNVSTVIKLKKLIAKLNVTMLHSHHIGPLFYSRLALLGHSATHIHTEHDSWHLADKKQCRMTRYLLNTNRVKLIADAPRVAYQLEKILLLSPDHVICNGIDTQYFTPGNQLIARKQFNLPLDKKLIGCAGRLVKEKGIDTLIRALHDLPEDHHLVIAGDGTQSLQLRAEAQKWLVTDRIHWLGYCAQMRNFYRAIDIFCMPSRQEGLPLALLEAQSCGNSIVATTVGAIPDLICPQTGILVPPDDETALTKALIQVLEQDPNAANQTVQFIQHQADVRAMTAAYEALSC</sequence>
<keyword evidence="3" id="KW-0808">Transferase</keyword>
<dbReference type="AlphaFoldDB" id="A0A2T3JLQ0"/>
<dbReference type="GO" id="GO:0016757">
    <property type="term" value="F:glycosyltransferase activity"/>
    <property type="evidence" value="ECO:0007669"/>
    <property type="project" value="InterPro"/>
</dbReference>
<dbReference type="Proteomes" id="UP000240987">
    <property type="component" value="Unassembled WGS sequence"/>
</dbReference>
<dbReference type="SUPFAM" id="SSF53756">
    <property type="entry name" value="UDP-Glycosyltransferase/glycogen phosphorylase"/>
    <property type="match status" value="1"/>
</dbReference>
<organism evidence="3 4">
    <name type="scientific">Photobacterium frigidiphilum</name>
    <dbReference type="NCBI Taxonomy" id="264736"/>
    <lineage>
        <taxon>Bacteria</taxon>
        <taxon>Pseudomonadati</taxon>
        <taxon>Pseudomonadota</taxon>
        <taxon>Gammaproteobacteria</taxon>
        <taxon>Vibrionales</taxon>
        <taxon>Vibrionaceae</taxon>
        <taxon>Photobacterium</taxon>
    </lineage>
</organism>
<dbReference type="GO" id="GO:1901135">
    <property type="term" value="P:carbohydrate derivative metabolic process"/>
    <property type="evidence" value="ECO:0007669"/>
    <property type="project" value="UniProtKB-ARBA"/>
</dbReference>
<name>A0A2T3JLQ0_9GAMM</name>
<evidence type="ECO:0000259" key="1">
    <source>
        <dbReference type="Pfam" id="PF00534"/>
    </source>
</evidence>
<feature type="domain" description="Glycosyl transferase family 1" evidence="1">
    <location>
        <begin position="181"/>
        <end position="332"/>
    </location>
</feature>
<dbReference type="Gene3D" id="3.40.50.2000">
    <property type="entry name" value="Glycogen Phosphorylase B"/>
    <property type="match status" value="2"/>
</dbReference>
<evidence type="ECO:0000313" key="3">
    <source>
        <dbReference type="EMBL" id="PSU49963.1"/>
    </source>
</evidence>
<evidence type="ECO:0000313" key="4">
    <source>
        <dbReference type="Proteomes" id="UP000240987"/>
    </source>
</evidence>
<comment type="caution">
    <text evidence="3">The sequence shown here is derived from an EMBL/GenBank/DDBJ whole genome shotgun (WGS) entry which is preliminary data.</text>
</comment>
<reference evidence="3 4" key="1">
    <citation type="submission" date="2018-01" db="EMBL/GenBank/DDBJ databases">
        <title>Whole genome sequencing of Histamine producing bacteria.</title>
        <authorList>
            <person name="Butler K."/>
        </authorList>
    </citation>
    <scope>NUCLEOTIDE SEQUENCE [LARGE SCALE GENOMIC DNA]</scope>
    <source>
        <strain evidence="3 4">JCM 12947</strain>
    </source>
</reference>
<dbReference type="Pfam" id="PF13439">
    <property type="entry name" value="Glyco_transf_4"/>
    <property type="match status" value="1"/>
</dbReference>
<proteinExistence type="predicted"/>
<dbReference type="RefSeq" id="WP_107242142.1">
    <property type="nucleotide sequence ID" value="NZ_JAKJUA010000062.1"/>
</dbReference>
<evidence type="ECO:0000259" key="2">
    <source>
        <dbReference type="Pfam" id="PF13439"/>
    </source>
</evidence>
<dbReference type="PANTHER" id="PTHR12526">
    <property type="entry name" value="GLYCOSYLTRANSFERASE"/>
    <property type="match status" value="1"/>
</dbReference>